<proteinExistence type="predicted"/>
<evidence type="ECO:0000313" key="3">
    <source>
        <dbReference type="EMBL" id="MBU9736671.1"/>
    </source>
</evidence>
<organism evidence="3 4">
    <name type="scientific">Diplocloster agilis</name>
    <dbReference type="NCBI Taxonomy" id="2850323"/>
    <lineage>
        <taxon>Bacteria</taxon>
        <taxon>Bacillati</taxon>
        <taxon>Bacillota</taxon>
        <taxon>Clostridia</taxon>
        <taxon>Lachnospirales</taxon>
        <taxon>Lachnospiraceae</taxon>
        <taxon>Diplocloster</taxon>
    </lineage>
</organism>
<comment type="caution">
    <text evidence="3">The sequence shown here is derived from an EMBL/GenBank/DDBJ whole genome shotgun (WGS) entry which is preliminary data.</text>
</comment>
<dbReference type="Gene3D" id="3.20.20.70">
    <property type="entry name" value="Aldolase class I"/>
    <property type="match status" value="1"/>
</dbReference>
<dbReference type="Proteomes" id="UP000712157">
    <property type="component" value="Unassembled WGS sequence"/>
</dbReference>
<name>A0A949K4H9_9FIRM</name>
<dbReference type="SUPFAM" id="SSF51366">
    <property type="entry name" value="Ribulose-phoshate binding barrel"/>
    <property type="match status" value="1"/>
</dbReference>
<evidence type="ECO:0000256" key="2">
    <source>
        <dbReference type="ARBA" id="ARBA00023235"/>
    </source>
</evidence>
<keyword evidence="1" id="KW-0479">Metal-binding</keyword>
<dbReference type="PANTHER" id="PTHR11749">
    <property type="entry name" value="RIBULOSE-5-PHOSPHATE-3-EPIMERASE"/>
    <property type="match status" value="1"/>
</dbReference>
<dbReference type="InterPro" id="IPR000056">
    <property type="entry name" value="Ribul_P_3_epim-like"/>
</dbReference>
<dbReference type="RefSeq" id="WP_158345625.1">
    <property type="nucleotide sequence ID" value="NZ_JAHQCW010000012.1"/>
</dbReference>
<dbReference type="GO" id="GO:0016857">
    <property type="term" value="F:racemase and epimerase activity, acting on carbohydrates and derivatives"/>
    <property type="evidence" value="ECO:0007669"/>
    <property type="project" value="InterPro"/>
</dbReference>
<keyword evidence="4" id="KW-1185">Reference proteome</keyword>
<sequence length="239" mass="27136">MKHIKISAGIAHFDYSKLGENMKEAMDAGADIVHADAADMVELPINLQLMGGPQIIEGFRKVTDKPIECHFYTSECDKIFIDRIAEVGCNMLILPAERFIGATLAYRIEWCKRLGMKIGLTIGCYTPLCFLDEAIYDIDRLHIVTHGTSNTDGKDNWYWRDSVLDLVHRARKMIDEKNPKCELAVDGGIRTDNVEPLIECNPDVVILSTAIFRNEKGITYAVKEFREILDQLSEKYHLQ</sequence>
<dbReference type="InterPro" id="IPR011060">
    <property type="entry name" value="RibuloseP-bd_barrel"/>
</dbReference>
<keyword evidence="2" id="KW-0413">Isomerase</keyword>
<dbReference type="GO" id="GO:0005975">
    <property type="term" value="P:carbohydrate metabolic process"/>
    <property type="evidence" value="ECO:0007669"/>
    <property type="project" value="InterPro"/>
</dbReference>
<dbReference type="InterPro" id="IPR013785">
    <property type="entry name" value="Aldolase_TIM"/>
</dbReference>
<accession>A0A949K4H9</accession>
<gene>
    <name evidence="3" type="ORF">KTH89_08975</name>
</gene>
<dbReference type="AlphaFoldDB" id="A0A949K4H9"/>
<evidence type="ECO:0000256" key="1">
    <source>
        <dbReference type="ARBA" id="ARBA00022723"/>
    </source>
</evidence>
<protein>
    <submittedName>
        <fullName evidence="3">Pentose-5-phosphate 3-epimerase</fullName>
    </submittedName>
</protein>
<reference evidence="3" key="1">
    <citation type="submission" date="2021-06" db="EMBL/GenBank/DDBJ databases">
        <title>Description of novel taxa of the family Lachnospiraceae.</title>
        <authorList>
            <person name="Chaplin A.V."/>
            <person name="Sokolova S.R."/>
            <person name="Pikina A.P."/>
            <person name="Korzhanova M."/>
            <person name="Belova V."/>
            <person name="Korostin D."/>
            <person name="Efimov B.A."/>
        </authorList>
    </citation>
    <scope>NUCLEOTIDE SEQUENCE</scope>
    <source>
        <strain evidence="3">ASD5720</strain>
    </source>
</reference>
<dbReference type="GO" id="GO:0046872">
    <property type="term" value="F:metal ion binding"/>
    <property type="evidence" value="ECO:0007669"/>
    <property type="project" value="UniProtKB-KW"/>
</dbReference>
<evidence type="ECO:0000313" key="4">
    <source>
        <dbReference type="Proteomes" id="UP000712157"/>
    </source>
</evidence>
<dbReference type="EMBL" id="JAHQCW010000012">
    <property type="protein sequence ID" value="MBU9736671.1"/>
    <property type="molecule type" value="Genomic_DNA"/>
</dbReference>
<dbReference type="Pfam" id="PF00834">
    <property type="entry name" value="Ribul_P_3_epim"/>
    <property type="match status" value="1"/>
</dbReference>